<keyword evidence="1" id="KW-0732">Signal</keyword>
<protein>
    <submittedName>
        <fullName evidence="3">MBL fold metallo-hydrolase</fullName>
    </submittedName>
</protein>
<dbReference type="Pfam" id="PF00753">
    <property type="entry name" value="Lactamase_B"/>
    <property type="match status" value="1"/>
</dbReference>
<evidence type="ECO:0000256" key="1">
    <source>
        <dbReference type="SAM" id="SignalP"/>
    </source>
</evidence>
<feature type="domain" description="Metallo-beta-lactamase" evidence="2">
    <location>
        <begin position="36"/>
        <end position="223"/>
    </location>
</feature>
<evidence type="ECO:0000313" key="3">
    <source>
        <dbReference type="EMBL" id="MCH7322143.1"/>
    </source>
</evidence>
<dbReference type="Gene3D" id="3.60.15.10">
    <property type="entry name" value="Ribonuclease Z/Hydroxyacylglutathione hydrolase-like"/>
    <property type="match status" value="1"/>
</dbReference>
<evidence type="ECO:0000259" key="2">
    <source>
        <dbReference type="SMART" id="SM00849"/>
    </source>
</evidence>
<dbReference type="InterPro" id="IPR052159">
    <property type="entry name" value="Competence_DNA_uptake"/>
</dbReference>
<feature type="signal peptide" evidence="1">
    <location>
        <begin position="1"/>
        <end position="20"/>
    </location>
</feature>
<evidence type="ECO:0000313" key="4">
    <source>
        <dbReference type="Proteomes" id="UP001316087"/>
    </source>
</evidence>
<sequence>MKRFYVILLTFLLAACNNEAMSSNTNLTVHAFKVGKADSLLVSHLEEHILIDAAEEDDGEKIVAYLQSQGITKLNALIITHFDKDHVGGADYVVREMDIEHIYVPNYESTSKQTQQFLYAVEEREMTIEKLTSETALSVGAANGKIYPPIQTNFKGDNDLSLVISLLFNDTSFLFTGDAEAPRIAELLADPTIVKPHTFLKVPHHGRFNDQTTALINAVQPTYALITSSNKNPEEPATVAALKKANVQIFTTREGDVEFLSDGTMITVKE</sequence>
<dbReference type="EMBL" id="JAKZFC010000003">
    <property type="protein sequence ID" value="MCH7322143.1"/>
    <property type="molecule type" value="Genomic_DNA"/>
</dbReference>
<dbReference type="SUPFAM" id="SSF56281">
    <property type="entry name" value="Metallo-hydrolase/oxidoreductase"/>
    <property type="match status" value="1"/>
</dbReference>
<dbReference type="InterPro" id="IPR001279">
    <property type="entry name" value="Metallo-B-lactamas"/>
</dbReference>
<dbReference type="InterPro" id="IPR035681">
    <property type="entry name" value="ComA-like_MBL"/>
</dbReference>
<dbReference type="CDD" id="cd07731">
    <property type="entry name" value="ComA-like_MBL-fold"/>
    <property type="match status" value="1"/>
</dbReference>
<organism evidence="3 4">
    <name type="scientific">Solibacillus palustris</name>
    <dbReference type="NCBI Taxonomy" id="2908203"/>
    <lineage>
        <taxon>Bacteria</taxon>
        <taxon>Bacillati</taxon>
        <taxon>Bacillota</taxon>
        <taxon>Bacilli</taxon>
        <taxon>Bacillales</taxon>
        <taxon>Caryophanaceae</taxon>
        <taxon>Solibacillus</taxon>
    </lineage>
</organism>
<dbReference type="PANTHER" id="PTHR30619">
    <property type="entry name" value="DNA INTERNALIZATION/COMPETENCE PROTEIN COMEC/REC2"/>
    <property type="match status" value="1"/>
</dbReference>
<dbReference type="SMART" id="SM00849">
    <property type="entry name" value="Lactamase_B"/>
    <property type="match status" value="1"/>
</dbReference>
<proteinExistence type="predicted"/>
<keyword evidence="4" id="KW-1185">Reference proteome</keyword>
<feature type="chain" id="PRO_5047253551" evidence="1">
    <location>
        <begin position="21"/>
        <end position="270"/>
    </location>
</feature>
<reference evidence="3 4" key="1">
    <citation type="submission" date="2022-03" db="EMBL/GenBank/DDBJ databases">
        <authorList>
            <person name="Jo J.-H."/>
            <person name="Im W.-T."/>
        </authorList>
    </citation>
    <scope>NUCLEOTIDE SEQUENCE [LARGE SCALE GENOMIC DNA]</scope>
    <source>
        <strain evidence="3 4">MA9</strain>
    </source>
</reference>
<dbReference type="InterPro" id="IPR036866">
    <property type="entry name" value="RibonucZ/Hydroxyglut_hydro"/>
</dbReference>
<name>A0ABS9UCS5_9BACL</name>
<comment type="caution">
    <text evidence="3">The sequence shown here is derived from an EMBL/GenBank/DDBJ whole genome shotgun (WGS) entry which is preliminary data.</text>
</comment>
<gene>
    <name evidence="3" type="ORF">LZ480_09595</name>
</gene>
<dbReference type="PANTHER" id="PTHR30619:SF1">
    <property type="entry name" value="RECOMBINATION PROTEIN 2"/>
    <property type="match status" value="1"/>
</dbReference>
<dbReference type="RefSeq" id="WP_241369209.1">
    <property type="nucleotide sequence ID" value="NZ_JAKZFC010000003.1"/>
</dbReference>
<dbReference type="PROSITE" id="PS51257">
    <property type="entry name" value="PROKAR_LIPOPROTEIN"/>
    <property type="match status" value="1"/>
</dbReference>
<dbReference type="Proteomes" id="UP001316087">
    <property type="component" value="Unassembled WGS sequence"/>
</dbReference>
<accession>A0ABS9UCS5</accession>